<dbReference type="AlphaFoldDB" id="A0A644YL39"/>
<evidence type="ECO:0000313" key="2">
    <source>
        <dbReference type="EMBL" id="MPM29027.1"/>
    </source>
</evidence>
<keyword evidence="1" id="KW-0812">Transmembrane</keyword>
<proteinExistence type="predicted"/>
<keyword evidence="1" id="KW-1133">Transmembrane helix</keyword>
<protein>
    <submittedName>
        <fullName evidence="2">Uncharacterized protein</fullName>
    </submittedName>
</protein>
<keyword evidence="1" id="KW-0472">Membrane</keyword>
<comment type="caution">
    <text evidence="2">The sequence shown here is derived from an EMBL/GenBank/DDBJ whole genome shotgun (WGS) entry which is preliminary data.</text>
</comment>
<sequence>MSRKVLPNADSRRCKHAVKREKKHTAIEYYAVDIFVGSVIGIIIGYAIITLVIIIIKLI</sequence>
<name>A0A644YL39_9ZZZZ</name>
<dbReference type="EMBL" id="VSSQ01005407">
    <property type="protein sequence ID" value="MPM29027.1"/>
    <property type="molecule type" value="Genomic_DNA"/>
</dbReference>
<evidence type="ECO:0000256" key="1">
    <source>
        <dbReference type="SAM" id="Phobius"/>
    </source>
</evidence>
<feature type="transmembrane region" description="Helical" evidence="1">
    <location>
        <begin position="29"/>
        <end position="56"/>
    </location>
</feature>
<gene>
    <name evidence="2" type="ORF">SDC9_75565</name>
</gene>
<reference evidence="2" key="1">
    <citation type="submission" date="2019-08" db="EMBL/GenBank/DDBJ databases">
        <authorList>
            <person name="Kucharzyk K."/>
            <person name="Murdoch R.W."/>
            <person name="Higgins S."/>
            <person name="Loffler F."/>
        </authorList>
    </citation>
    <scope>NUCLEOTIDE SEQUENCE</scope>
</reference>
<accession>A0A644YL39</accession>
<organism evidence="2">
    <name type="scientific">bioreactor metagenome</name>
    <dbReference type="NCBI Taxonomy" id="1076179"/>
    <lineage>
        <taxon>unclassified sequences</taxon>
        <taxon>metagenomes</taxon>
        <taxon>ecological metagenomes</taxon>
    </lineage>
</organism>